<accession>A0A2T2YGP1</accession>
<dbReference type="AlphaFoldDB" id="A0A2T2YGP1"/>
<feature type="domain" description="Secretion system C-terminal sorting" evidence="2">
    <location>
        <begin position="437"/>
        <end position="514"/>
    </location>
</feature>
<evidence type="ECO:0000313" key="4">
    <source>
        <dbReference type="Proteomes" id="UP000240357"/>
    </source>
</evidence>
<organism evidence="3 4">
    <name type="scientific">Adhaeribacter arboris</name>
    <dbReference type="NCBI Taxonomy" id="2072846"/>
    <lineage>
        <taxon>Bacteria</taxon>
        <taxon>Pseudomonadati</taxon>
        <taxon>Bacteroidota</taxon>
        <taxon>Cytophagia</taxon>
        <taxon>Cytophagales</taxon>
        <taxon>Hymenobacteraceae</taxon>
        <taxon>Adhaeribacter</taxon>
    </lineage>
</organism>
<proteinExistence type="predicted"/>
<evidence type="ECO:0000259" key="2">
    <source>
        <dbReference type="Pfam" id="PF18962"/>
    </source>
</evidence>
<evidence type="ECO:0000313" key="3">
    <source>
        <dbReference type="EMBL" id="PSR54638.1"/>
    </source>
</evidence>
<evidence type="ECO:0000256" key="1">
    <source>
        <dbReference type="SAM" id="SignalP"/>
    </source>
</evidence>
<dbReference type="NCBIfam" id="TIGR04183">
    <property type="entry name" value="Por_Secre_tail"/>
    <property type="match status" value="1"/>
</dbReference>
<keyword evidence="1" id="KW-0732">Signal</keyword>
<comment type="caution">
    <text evidence="3">The sequence shown here is derived from an EMBL/GenBank/DDBJ whole genome shotgun (WGS) entry which is preliminary data.</text>
</comment>
<feature type="chain" id="PRO_5015585587" description="Secretion system C-terminal sorting domain-containing protein" evidence="1">
    <location>
        <begin position="33"/>
        <end position="515"/>
    </location>
</feature>
<protein>
    <recommendedName>
        <fullName evidence="2">Secretion system C-terminal sorting domain-containing protein</fullName>
    </recommendedName>
</protein>
<keyword evidence="4" id="KW-1185">Reference proteome</keyword>
<dbReference type="EMBL" id="PYFT01000001">
    <property type="protein sequence ID" value="PSR54638.1"/>
    <property type="molecule type" value="Genomic_DNA"/>
</dbReference>
<feature type="signal peptide" evidence="1">
    <location>
        <begin position="1"/>
        <end position="32"/>
    </location>
</feature>
<dbReference type="InterPro" id="IPR026444">
    <property type="entry name" value="Secre_tail"/>
</dbReference>
<reference evidence="3 4" key="1">
    <citation type="submission" date="2018-03" db="EMBL/GenBank/DDBJ databases">
        <title>Adhaeribacter sp. HMF7605 Genome sequencing and assembly.</title>
        <authorList>
            <person name="Kang H."/>
            <person name="Kang J."/>
            <person name="Cha I."/>
            <person name="Kim H."/>
            <person name="Joh K."/>
        </authorList>
    </citation>
    <scope>NUCLEOTIDE SEQUENCE [LARGE SCALE GENOMIC DNA]</scope>
    <source>
        <strain evidence="3 4">HMF7605</strain>
    </source>
</reference>
<gene>
    <name evidence="3" type="ORF">AHMF7605_14540</name>
</gene>
<dbReference type="Pfam" id="PF18962">
    <property type="entry name" value="Por_Secre_tail"/>
    <property type="match status" value="1"/>
</dbReference>
<sequence>MNTKDMCISSIYCLRKRLLFCLFLLLPFFLQAQGVVNNGGKIVVGTGSFLTITGTNANLINNTAFGTDGSIDNNGTITLQGNITNNAANNVFINPNGIGDVNFTGTVGQAITGSSLTRFEKFTVNNTAGLTLQQNVRTDVLTLTTGPLFLNSRTLTIGNNAPTAIARTNGYIISEQTNNSSRINWNISNSTGAHVFPFGTATGNYIPFVLNLTAGTIGNVAVATYATSVTNQPYPTTPNLVTNVNGWNGKDNSTNTVDRFWQIDKDGPSGTATLTFTASPQEVGQVTMLQAQRWNAARAIWELPLPGQSSTAYSATVPDVTAFSPWTLSGNNSPLPVQLLNFTATLNNSRVDLHWKTTSETESDFFTVEKTRNLKDYYRVAIVKAAGTSITYQAQDMQPFNGLSYYRLKQTDNNKNSTYSEIVAVNLIENSVFTVNVFPNPTEGEINIVIGGADDKEYSLLLTDLVGQRYYVSKVKTLSREDTFQINQNQYLAAGVYLLTVSGNGHSYSKKIMVR</sequence>
<name>A0A2T2YGP1_9BACT</name>
<dbReference type="Proteomes" id="UP000240357">
    <property type="component" value="Unassembled WGS sequence"/>
</dbReference>